<dbReference type="EMBL" id="MUJZ01008948">
    <property type="protein sequence ID" value="OTF82338.1"/>
    <property type="molecule type" value="Genomic_DNA"/>
</dbReference>
<sequence length="127" mass="14718">MNGTNVMNKQQQQTTNQQNQLYQNVLDRLISRVIDIASIEKSCEQADLTDREQAYRDKLFAIRRHFTLPSNSMRTITGTTDYPHKNKDPMPMDDYKLITELALNMNVAIQDGFKIECDEPFVVNFDA</sequence>
<keyword evidence="2" id="KW-1185">Reference proteome</keyword>
<protein>
    <submittedName>
        <fullName evidence="1">Uncharacterized protein</fullName>
    </submittedName>
</protein>
<dbReference type="Proteomes" id="UP000194236">
    <property type="component" value="Unassembled WGS sequence"/>
</dbReference>
<evidence type="ECO:0000313" key="1">
    <source>
        <dbReference type="EMBL" id="OTF82338.1"/>
    </source>
</evidence>
<name>A0A1Y3BQW3_EURMA</name>
<gene>
    <name evidence="1" type="ORF">BLA29_004302</name>
</gene>
<evidence type="ECO:0000313" key="2">
    <source>
        <dbReference type="Proteomes" id="UP000194236"/>
    </source>
</evidence>
<accession>A0A1Y3BQW3</accession>
<dbReference type="OrthoDB" id="5562028at2759"/>
<comment type="caution">
    <text evidence="1">The sequence shown here is derived from an EMBL/GenBank/DDBJ whole genome shotgun (WGS) entry which is preliminary data.</text>
</comment>
<proteinExistence type="predicted"/>
<dbReference type="AlphaFoldDB" id="A0A1Y3BQW3"/>
<organism evidence="1 2">
    <name type="scientific">Euroglyphus maynei</name>
    <name type="common">Mayne's house dust mite</name>
    <dbReference type="NCBI Taxonomy" id="6958"/>
    <lineage>
        <taxon>Eukaryota</taxon>
        <taxon>Metazoa</taxon>
        <taxon>Ecdysozoa</taxon>
        <taxon>Arthropoda</taxon>
        <taxon>Chelicerata</taxon>
        <taxon>Arachnida</taxon>
        <taxon>Acari</taxon>
        <taxon>Acariformes</taxon>
        <taxon>Sarcoptiformes</taxon>
        <taxon>Astigmata</taxon>
        <taxon>Psoroptidia</taxon>
        <taxon>Analgoidea</taxon>
        <taxon>Pyroglyphidae</taxon>
        <taxon>Pyroglyphinae</taxon>
        <taxon>Euroglyphus</taxon>
    </lineage>
</organism>
<reference evidence="1 2" key="1">
    <citation type="submission" date="2017-03" db="EMBL/GenBank/DDBJ databases">
        <title>Genome Survey of Euroglyphus maynei.</title>
        <authorList>
            <person name="Arlian L.G."/>
            <person name="Morgan M.S."/>
            <person name="Rider S.D."/>
        </authorList>
    </citation>
    <scope>NUCLEOTIDE SEQUENCE [LARGE SCALE GENOMIC DNA]</scope>
    <source>
        <strain evidence="1">Arlian Lab</strain>
        <tissue evidence="1">Whole body</tissue>
    </source>
</reference>